<feature type="transmembrane region" description="Helical" evidence="2">
    <location>
        <begin position="203"/>
        <end position="226"/>
    </location>
</feature>
<keyword evidence="4" id="KW-1185">Reference proteome</keyword>
<evidence type="ECO:0000313" key="3">
    <source>
        <dbReference type="EMBL" id="KAF2736649.1"/>
    </source>
</evidence>
<accession>A0A9P4V3G3</accession>
<keyword evidence="2" id="KW-0472">Membrane</keyword>
<evidence type="ECO:0000256" key="1">
    <source>
        <dbReference type="SAM" id="MobiDB-lite"/>
    </source>
</evidence>
<evidence type="ECO:0000313" key="4">
    <source>
        <dbReference type="Proteomes" id="UP000799444"/>
    </source>
</evidence>
<dbReference type="Proteomes" id="UP000799444">
    <property type="component" value="Unassembled WGS sequence"/>
</dbReference>
<reference evidence="3" key="1">
    <citation type="journal article" date="2020" name="Stud. Mycol.">
        <title>101 Dothideomycetes genomes: a test case for predicting lifestyles and emergence of pathogens.</title>
        <authorList>
            <person name="Haridas S."/>
            <person name="Albert R."/>
            <person name="Binder M."/>
            <person name="Bloem J."/>
            <person name="Labutti K."/>
            <person name="Salamov A."/>
            <person name="Andreopoulos B."/>
            <person name="Baker S."/>
            <person name="Barry K."/>
            <person name="Bills G."/>
            <person name="Bluhm B."/>
            <person name="Cannon C."/>
            <person name="Castanera R."/>
            <person name="Culley D."/>
            <person name="Daum C."/>
            <person name="Ezra D."/>
            <person name="Gonzalez J."/>
            <person name="Henrissat B."/>
            <person name="Kuo A."/>
            <person name="Liang C."/>
            <person name="Lipzen A."/>
            <person name="Lutzoni F."/>
            <person name="Magnuson J."/>
            <person name="Mondo S."/>
            <person name="Nolan M."/>
            <person name="Ohm R."/>
            <person name="Pangilinan J."/>
            <person name="Park H.-J."/>
            <person name="Ramirez L."/>
            <person name="Alfaro M."/>
            <person name="Sun H."/>
            <person name="Tritt A."/>
            <person name="Yoshinaga Y."/>
            <person name="Zwiers L.-H."/>
            <person name="Turgeon B."/>
            <person name="Goodwin S."/>
            <person name="Spatafora J."/>
            <person name="Crous P."/>
            <person name="Grigoriev I."/>
        </authorList>
    </citation>
    <scope>NUCLEOTIDE SEQUENCE</scope>
    <source>
        <strain evidence="3">CBS 125425</strain>
    </source>
</reference>
<protein>
    <submittedName>
        <fullName evidence="3">Uncharacterized protein</fullName>
    </submittedName>
</protein>
<dbReference type="OrthoDB" id="5215637at2759"/>
<feature type="region of interest" description="Disordered" evidence="1">
    <location>
        <begin position="177"/>
        <end position="198"/>
    </location>
</feature>
<sequence>MSVPCYSIDGRKFLPDDDNGPLLPCNATAVENGQHSECCGESDSCMTNGLCQKSKDKKNGANMFLRRGCTDQTFQDPACANVCRDVPYPGPGGMMALTYYCFDATSWCCGYAGGLRSTWPTIAPINTTCCSIDNLRFELAAPTEFAIATFKVPSATSSLSSALSISSQSSDPVIISSSTMSFPTTTPTTGSQDAKSSDNRDTILGVSIGIPIAVVILAVAGVVWYLRRRVRTRSLQHDDRRPAEHYAHREFSSPPVEMESRRPIVELPSELEVARSLSK</sequence>
<gene>
    <name evidence="3" type="ORF">EJ04DRAFT_551190</name>
</gene>
<keyword evidence="2" id="KW-1133">Transmembrane helix</keyword>
<feature type="compositionally biased region" description="Low complexity" evidence="1">
    <location>
        <begin position="177"/>
        <end position="191"/>
    </location>
</feature>
<comment type="caution">
    <text evidence="3">The sequence shown here is derived from an EMBL/GenBank/DDBJ whole genome shotgun (WGS) entry which is preliminary data.</text>
</comment>
<keyword evidence="2" id="KW-0812">Transmembrane</keyword>
<dbReference type="EMBL" id="ML996123">
    <property type="protein sequence ID" value="KAF2736649.1"/>
    <property type="molecule type" value="Genomic_DNA"/>
</dbReference>
<organism evidence="3 4">
    <name type="scientific">Polyplosphaeria fusca</name>
    <dbReference type="NCBI Taxonomy" id="682080"/>
    <lineage>
        <taxon>Eukaryota</taxon>
        <taxon>Fungi</taxon>
        <taxon>Dikarya</taxon>
        <taxon>Ascomycota</taxon>
        <taxon>Pezizomycotina</taxon>
        <taxon>Dothideomycetes</taxon>
        <taxon>Pleosporomycetidae</taxon>
        <taxon>Pleosporales</taxon>
        <taxon>Tetraplosphaeriaceae</taxon>
        <taxon>Polyplosphaeria</taxon>
    </lineage>
</organism>
<name>A0A9P4V3G3_9PLEO</name>
<dbReference type="AlphaFoldDB" id="A0A9P4V3G3"/>
<evidence type="ECO:0000256" key="2">
    <source>
        <dbReference type="SAM" id="Phobius"/>
    </source>
</evidence>
<proteinExistence type="predicted"/>